<feature type="compositionally biased region" description="Low complexity" evidence="1">
    <location>
        <begin position="50"/>
        <end position="62"/>
    </location>
</feature>
<feature type="signal peptide" evidence="2">
    <location>
        <begin position="1"/>
        <end position="18"/>
    </location>
</feature>
<name>A0ABN3ARZ8_9MICO</name>
<evidence type="ECO:0008006" key="5">
    <source>
        <dbReference type="Google" id="ProtNLM"/>
    </source>
</evidence>
<keyword evidence="2" id="KW-0732">Signal</keyword>
<protein>
    <recommendedName>
        <fullName evidence="5">DUF4352 domain-containing protein</fullName>
    </recommendedName>
</protein>
<keyword evidence="4" id="KW-1185">Reference proteome</keyword>
<proteinExistence type="predicted"/>
<accession>A0ABN3ARZ8</accession>
<feature type="compositionally biased region" description="Pro residues" evidence="1">
    <location>
        <begin position="28"/>
        <end position="49"/>
    </location>
</feature>
<gene>
    <name evidence="3" type="ORF">GCM10009846_17420</name>
</gene>
<feature type="region of interest" description="Disordered" evidence="1">
    <location>
        <begin position="28"/>
        <end position="74"/>
    </location>
</feature>
<dbReference type="Proteomes" id="UP001501599">
    <property type="component" value="Unassembled WGS sequence"/>
</dbReference>
<dbReference type="RefSeq" id="WP_344342726.1">
    <property type="nucleotide sequence ID" value="NZ_BAAAQT010000006.1"/>
</dbReference>
<evidence type="ECO:0000256" key="2">
    <source>
        <dbReference type="SAM" id="SignalP"/>
    </source>
</evidence>
<sequence length="211" mass="21426">MARLLPAVVALLATAALTGCVVLPQAPPPPVTPPQPAPTQPSPAQPSPAQPSATPGQPAPSSGESSAEVDGSTVTATAEGITWTLELLALEPAPLDALVAYGEDEGTPAPPAPEGMEVGWACFRATLVAAPEDYAYVLDVAEFTVPGGEDGWDYEVAELDEDLYAAGGSVGEVIERTCPVMLVPDGFDYAAVTVLVENGDADPLEAVVPAP</sequence>
<dbReference type="EMBL" id="BAAAQT010000006">
    <property type="protein sequence ID" value="GAA2173844.1"/>
    <property type="molecule type" value="Genomic_DNA"/>
</dbReference>
<comment type="caution">
    <text evidence="3">The sequence shown here is derived from an EMBL/GenBank/DDBJ whole genome shotgun (WGS) entry which is preliminary data.</text>
</comment>
<evidence type="ECO:0000313" key="3">
    <source>
        <dbReference type="EMBL" id="GAA2173844.1"/>
    </source>
</evidence>
<evidence type="ECO:0000313" key="4">
    <source>
        <dbReference type="Proteomes" id="UP001501599"/>
    </source>
</evidence>
<reference evidence="3 4" key="1">
    <citation type="journal article" date="2019" name="Int. J. Syst. Evol. Microbiol.">
        <title>The Global Catalogue of Microorganisms (GCM) 10K type strain sequencing project: providing services to taxonomists for standard genome sequencing and annotation.</title>
        <authorList>
            <consortium name="The Broad Institute Genomics Platform"/>
            <consortium name="The Broad Institute Genome Sequencing Center for Infectious Disease"/>
            <person name="Wu L."/>
            <person name="Ma J."/>
        </authorList>
    </citation>
    <scope>NUCLEOTIDE SEQUENCE [LARGE SCALE GENOMIC DNA]</scope>
    <source>
        <strain evidence="3 4">JCM 16026</strain>
    </source>
</reference>
<dbReference type="PROSITE" id="PS51257">
    <property type="entry name" value="PROKAR_LIPOPROTEIN"/>
    <property type="match status" value="1"/>
</dbReference>
<organism evidence="3 4">
    <name type="scientific">Agrococcus versicolor</name>
    <dbReference type="NCBI Taxonomy" id="501482"/>
    <lineage>
        <taxon>Bacteria</taxon>
        <taxon>Bacillati</taxon>
        <taxon>Actinomycetota</taxon>
        <taxon>Actinomycetes</taxon>
        <taxon>Micrococcales</taxon>
        <taxon>Microbacteriaceae</taxon>
        <taxon>Agrococcus</taxon>
    </lineage>
</organism>
<evidence type="ECO:0000256" key="1">
    <source>
        <dbReference type="SAM" id="MobiDB-lite"/>
    </source>
</evidence>
<feature type="chain" id="PRO_5045673796" description="DUF4352 domain-containing protein" evidence="2">
    <location>
        <begin position="19"/>
        <end position="211"/>
    </location>
</feature>